<dbReference type="InterPro" id="IPR012347">
    <property type="entry name" value="Ferritin-like"/>
</dbReference>
<dbReference type="InterPro" id="IPR008331">
    <property type="entry name" value="Ferritin_DPS_dom"/>
</dbReference>
<organism evidence="4 5">
    <name type="scientific">Prevotella melaninogenica DNF00666</name>
    <dbReference type="NCBI Taxonomy" id="1401073"/>
    <lineage>
        <taxon>Bacteria</taxon>
        <taxon>Pseudomonadati</taxon>
        <taxon>Bacteroidota</taxon>
        <taxon>Bacteroidia</taxon>
        <taxon>Bacteroidales</taxon>
        <taxon>Prevotellaceae</taxon>
        <taxon>Prevotella</taxon>
    </lineage>
</organism>
<dbReference type="InterPro" id="IPR002177">
    <property type="entry name" value="DPS_DNA-bd"/>
</dbReference>
<evidence type="ECO:0000313" key="5">
    <source>
        <dbReference type="Proteomes" id="UP000029578"/>
    </source>
</evidence>
<dbReference type="PRINTS" id="PR01346">
    <property type="entry name" value="HELNAPAPROT"/>
</dbReference>
<dbReference type="InterPro" id="IPR023188">
    <property type="entry name" value="DPS_DNA-bd_CS"/>
</dbReference>
<dbReference type="GO" id="GO:0016722">
    <property type="term" value="F:oxidoreductase activity, acting on metal ions"/>
    <property type="evidence" value="ECO:0007669"/>
    <property type="project" value="InterPro"/>
</dbReference>
<protein>
    <submittedName>
        <fullName evidence="4">DNA polymerase III subunit beta</fullName>
    </submittedName>
</protein>
<dbReference type="PANTHER" id="PTHR42932">
    <property type="entry name" value="GENERAL STRESS PROTEIN 20U"/>
    <property type="match status" value="1"/>
</dbReference>
<dbReference type="CDD" id="cd01043">
    <property type="entry name" value="DPS"/>
    <property type="match status" value="1"/>
</dbReference>
<gene>
    <name evidence="4" type="ORF">HMPREF0661_05130</name>
</gene>
<dbReference type="EMBL" id="JRNS01000275">
    <property type="protein sequence ID" value="KGF50067.1"/>
    <property type="molecule type" value="Genomic_DNA"/>
</dbReference>
<comment type="similarity">
    <text evidence="1 2">Belongs to the Dps family.</text>
</comment>
<evidence type="ECO:0000256" key="1">
    <source>
        <dbReference type="ARBA" id="ARBA00009497"/>
    </source>
</evidence>
<proteinExistence type="inferred from homology"/>
<dbReference type="Proteomes" id="UP000029578">
    <property type="component" value="Unassembled WGS sequence"/>
</dbReference>
<dbReference type="PROSITE" id="PS00819">
    <property type="entry name" value="DPS_2"/>
    <property type="match status" value="1"/>
</dbReference>
<dbReference type="GO" id="GO:0008199">
    <property type="term" value="F:ferric iron binding"/>
    <property type="evidence" value="ECO:0007669"/>
    <property type="project" value="InterPro"/>
</dbReference>
<dbReference type="PROSITE" id="PS00818">
    <property type="entry name" value="DPS_1"/>
    <property type="match status" value="1"/>
</dbReference>
<dbReference type="Gene3D" id="1.20.1260.10">
    <property type="match status" value="1"/>
</dbReference>
<evidence type="ECO:0000256" key="2">
    <source>
        <dbReference type="RuleBase" id="RU003875"/>
    </source>
</evidence>
<name>A0A096C550_9BACT</name>
<dbReference type="RefSeq" id="WP_036863951.1">
    <property type="nucleotide sequence ID" value="NZ_JRNS01000275.1"/>
</dbReference>
<evidence type="ECO:0000259" key="3">
    <source>
        <dbReference type="Pfam" id="PF00210"/>
    </source>
</evidence>
<reference evidence="4 5" key="1">
    <citation type="submission" date="2014-07" db="EMBL/GenBank/DDBJ databases">
        <authorList>
            <person name="McCorrison J."/>
            <person name="Sanka R."/>
            <person name="Torralba M."/>
            <person name="Gillis M."/>
            <person name="Haft D.H."/>
            <person name="Methe B."/>
            <person name="Sutton G."/>
            <person name="Nelson K.E."/>
        </authorList>
    </citation>
    <scope>NUCLEOTIDE SEQUENCE [LARGE SCALE GENOMIC DNA]</scope>
    <source>
        <strain evidence="4 5">DNF00666</strain>
    </source>
</reference>
<evidence type="ECO:0000313" key="4">
    <source>
        <dbReference type="EMBL" id="KGF50067.1"/>
    </source>
</evidence>
<dbReference type="Pfam" id="PF00210">
    <property type="entry name" value="Ferritin"/>
    <property type="match status" value="1"/>
</dbReference>
<feature type="domain" description="Ferritin/DPS" evidence="3">
    <location>
        <begin position="21"/>
        <end position="154"/>
    </location>
</feature>
<comment type="caution">
    <text evidence="4">The sequence shown here is derived from an EMBL/GenBank/DDBJ whole genome shotgun (WGS) entry which is preliminary data.</text>
</comment>
<dbReference type="SUPFAM" id="SSF47240">
    <property type="entry name" value="Ferritin-like"/>
    <property type="match status" value="1"/>
</dbReference>
<accession>A0A096C550</accession>
<dbReference type="AlphaFoldDB" id="A0A096C550"/>
<sequence>MKRLEVLGLNEKKVENVVNELSVLLADFQVFYSNLRNFHWNVKGHGFFVLHSKYEELYNDAAEKVDEVAERILQLGSTPESRFSVYLQTSEIKEADVVSCSKEALDLLLNYYKTLIARERRIIEVASEAHDDTTVSLVSDFLKEQEKTVWMLVAVSSQSCAE</sequence>
<dbReference type="InterPro" id="IPR009078">
    <property type="entry name" value="Ferritin-like_SF"/>
</dbReference>
<dbReference type="PANTHER" id="PTHR42932:SF1">
    <property type="entry name" value="GENERAL STRESS PROTEIN 20U"/>
    <property type="match status" value="1"/>
</dbReference>
<dbReference type="PIRSF" id="PIRSF005900">
    <property type="entry name" value="Dps"/>
    <property type="match status" value="1"/>
</dbReference>